<accession>A0ABU1JUN3</accession>
<name>A0ABU1JUN3_9PROT</name>
<reference evidence="3 4" key="1">
    <citation type="submission" date="2023-07" db="EMBL/GenBank/DDBJ databases">
        <title>Sorghum-associated microbial communities from plants grown in Nebraska, USA.</title>
        <authorList>
            <person name="Schachtman D."/>
        </authorList>
    </citation>
    <scope>NUCLEOTIDE SEQUENCE [LARGE SCALE GENOMIC DNA]</scope>
    <source>
        <strain evidence="3 4">584</strain>
    </source>
</reference>
<dbReference type="SUPFAM" id="SSF53850">
    <property type="entry name" value="Periplasmic binding protein-like II"/>
    <property type="match status" value="1"/>
</dbReference>
<dbReference type="PANTHER" id="PTHR30024:SF21">
    <property type="entry name" value="ABC TRANSPORTER SUBSTRATE-BINDING PROTEIN"/>
    <property type="match status" value="1"/>
</dbReference>
<organism evidence="3 4">
    <name type="scientific">Inquilinus ginsengisoli</name>
    <dbReference type="NCBI Taxonomy" id="363840"/>
    <lineage>
        <taxon>Bacteria</taxon>
        <taxon>Pseudomonadati</taxon>
        <taxon>Pseudomonadota</taxon>
        <taxon>Alphaproteobacteria</taxon>
        <taxon>Rhodospirillales</taxon>
        <taxon>Rhodospirillaceae</taxon>
        <taxon>Inquilinus</taxon>
    </lineage>
</organism>
<dbReference type="InterPro" id="IPR015168">
    <property type="entry name" value="SsuA/THI5"/>
</dbReference>
<gene>
    <name evidence="3" type="ORF">E9232_004866</name>
</gene>
<dbReference type="PANTHER" id="PTHR30024">
    <property type="entry name" value="ALIPHATIC SULFONATES-BINDING PROTEIN-RELATED"/>
    <property type="match status" value="1"/>
</dbReference>
<keyword evidence="1" id="KW-0732">Signal</keyword>
<evidence type="ECO:0000256" key="1">
    <source>
        <dbReference type="SAM" id="SignalP"/>
    </source>
</evidence>
<dbReference type="Pfam" id="PF09084">
    <property type="entry name" value="NMT1"/>
    <property type="match status" value="1"/>
</dbReference>
<proteinExistence type="predicted"/>
<evidence type="ECO:0000313" key="3">
    <source>
        <dbReference type="EMBL" id="MDR6292326.1"/>
    </source>
</evidence>
<protein>
    <submittedName>
        <fullName evidence="3">NitT/TauT family transport system substrate-binding protein</fullName>
    </submittedName>
</protein>
<comment type="caution">
    <text evidence="3">The sequence shown here is derived from an EMBL/GenBank/DDBJ whole genome shotgun (WGS) entry which is preliminary data.</text>
</comment>
<dbReference type="EMBL" id="JAVDPW010000009">
    <property type="protein sequence ID" value="MDR6292326.1"/>
    <property type="molecule type" value="Genomic_DNA"/>
</dbReference>
<feature type="domain" description="SsuA/THI5-like" evidence="2">
    <location>
        <begin position="40"/>
        <end position="250"/>
    </location>
</feature>
<dbReference type="RefSeq" id="WP_309798328.1">
    <property type="nucleotide sequence ID" value="NZ_JAVDPW010000009.1"/>
</dbReference>
<dbReference type="Proteomes" id="UP001262410">
    <property type="component" value="Unassembled WGS sequence"/>
</dbReference>
<feature type="chain" id="PRO_5045331175" evidence="1">
    <location>
        <begin position="26"/>
        <end position="324"/>
    </location>
</feature>
<keyword evidence="4" id="KW-1185">Reference proteome</keyword>
<feature type="signal peptide" evidence="1">
    <location>
        <begin position="1"/>
        <end position="25"/>
    </location>
</feature>
<evidence type="ECO:0000313" key="4">
    <source>
        <dbReference type="Proteomes" id="UP001262410"/>
    </source>
</evidence>
<dbReference type="Gene3D" id="3.40.190.10">
    <property type="entry name" value="Periplasmic binding protein-like II"/>
    <property type="match status" value="2"/>
</dbReference>
<evidence type="ECO:0000259" key="2">
    <source>
        <dbReference type="Pfam" id="PF09084"/>
    </source>
</evidence>
<sequence>MTGMAGKAMAAVFALAAALTAPARAAEISVTQWGTSLYGAPYAVAMEKGFFKEAGVDITGIIGSGGGGTTVRNILASPLPYGEVALSAALAAQRQGLDVVIVNAAIRSAAESTLLTMPDSDIKSLKDLAGKKVAITSPKGVSEMLLLMELQKEGVDPASVTRVASGGYSNSLTLLQQGEVAAAGMIEPLSIIRKAEFRTVARAKDILPAMTTAVGITTREFAEANPGVIKAIIAGRRAGVRAIYADPAAAAEIVGRTFTLDPKVAQEAVANMIGPRYWSEGEINQAELDETVKGLALVGEVQDGVDWSKLIDTAYLPPELQAKQ</sequence>